<keyword evidence="1" id="KW-0378">Hydrolase</keyword>
<dbReference type="EMBL" id="CM037014">
    <property type="protein sequence ID" value="KAH7685846.1"/>
    <property type="molecule type" value="Genomic_DNA"/>
</dbReference>
<protein>
    <submittedName>
        <fullName evidence="1">Phospholipase A(1) protein</fullName>
        <ecNumber evidence="1">3.1.1.32</ecNumber>
    </submittedName>
</protein>
<proteinExistence type="predicted"/>
<dbReference type="Proteomes" id="UP000827976">
    <property type="component" value="Chromosome 4"/>
</dbReference>
<dbReference type="EC" id="3.1.1.32" evidence="1"/>
<comment type="caution">
    <text evidence="1">The sequence shown here is derived from an EMBL/GenBank/DDBJ whole genome shotgun (WGS) entry which is preliminary data.</text>
</comment>
<accession>A0ACB7WDN4</accession>
<gene>
    <name evidence="1" type="ORF">IHE45_04G066000</name>
</gene>
<reference evidence="2" key="1">
    <citation type="journal article" date="2022" name="Nat. Commun.">
        <title>Chromosome evolution and the genetic basis of agronomically important traits in greater yam.</title>
        <authorList>
            <person name="Bredeson J.V."/>
            <person name="Lyons J.B."/>
            <person name="Oniyinde I.O."/>
            <person name="Okereke N.R."/>
            <person name="Kolade O."/>
            <person name="Nnabue I."/>
            <person name="Nwadili C.O."/>
            <person name="Hribova E."/>
            <person name="Parker M."/>
            <person name="Nwogha J."/>
            <person name="Shu S."/>
            <person name="Carlson J."/>
            <person name="Kariba R."/>
            <person name="Muthemba S."/>
            <person name="Knop K."/>
            <person name="Barton G.J."/>
            <person name="Sherwood A.V."/>
            <person name="Lopez-Montes A."/>
            <person name="Asiedu R."/>
            <person name="Jamnadass R."/>
            <person name="Muchugi A."/>
            <person name="Goodstein D."/>
            <person name="Egesi C.N."/>
            <person name="Featherston J."/>
            <person name="Asfaw A."/>
            <person name="Simpson G.G."/>
            <person name="Dolezel J."/>
            <person name="Hendre P.S."/>
            <person name="Van Deynze A."/>
            <person name="Kumar P.L."/>
            <person name="Obidiegwu J.E."/>
            <person name="Bhattacharjee R."/>
            <person name="Rokhsar D.S."/>
        </authorList>
    </citation>
    <scope>NUCLEOTIDE SEQUENCE [LARGE SCALE GENOMIC DNA]</scope>
    <source>
        <strain evidence="2">cv. TDa95/00328</strain>
    </source>
</reference>
<keyword evidence="2" id="KW-1185">Reference proteome</keyword>
<organism evidence="1 2">
    <name type="scientific">Dioscorea alata</name>
    <name type="common">Purple yam</name>
    <dbReference type="NCBI Taxonomy" id="55571"/>
    <lineage>
        <taxon>Eukaryota</taxon>
        <taxon>Viridiplantae</taxon>
        <taxon>Streptophyta</taxon>
        <taxon>Embryophyta</taxon>
        <taxon>Tracheophyta</taxon>
        <taxon>Spermatophyta</taxon>
        <taxon>Magnoliopsida</taxon>
        <taxon>Liliopsida</taxon>
        <taxon>Dioscoreales</taxon>
        <taxon>Dioscoreaceae</taxon>
        <taxon>Dioscorea</taxon>
    </lineage>
</organism>
<evidence type="ECO:0000313" key="2">
    <source>
        <dbReference type="Proteomes" id="UP000827976"/>
    </source>
</evidence>
<evidence type="ECO:0000313" key="1">
    <source>
        <dbReference type="EMBL" id="KAH7685846.1"/>
    </source>
</evidence>
<name>A0ACB7WDN4_DIOAL</name>
<sequence length="457" mass="51149">MRTHIYIFIYAMQCSDQHKQKRKNMALMVEDIAKRWRKLSGEDNWKGLLDPLDIDLRRNIINYGEMAQATYDAFNSEQVSPYAGSCRYSRRDLFEKVNLSYNNHHTNYEITKFIYATSSIDMPAAFILKSLSREAWSKESNWIGFVAVATEEGKVALGRRDVLVAWRGTVQALEWINDLDFTMVPGEKVAGDGGGKGRPMVHRGWLSMYTSDDPKSPYNKTCARDQVLSEIRRLMKMYKDEEDMSITITGHSLGASLATLNAIDIVFNGLNVKKKKSRVLVTGIIFASPRVGDSNFERVFGEMESLRLLKIRNALDLVPNYPLIGYGNVGVELEIDTTKSEYLKSPDNLTTWHNLEVYMHGVAGVQGSKGGFKLEVERDLALVNKGVNVLKEKYSVPVSWWVVKNKGMVQGPDGHWKLVDHENDDDGDAGGGGGGGGCGGKEMDDEVVDQTGRCSCC</sequence>